<sequence length="85" mass="9306">MPLDDLVATAKRMGARSEDLEGLRLELLRTIQQGENVPGFGLCRSCRFHQTVAGGAFCGLTQEPLESGEIGLIGREHRLPQEVND</sequence>
<reference evidence="1 2" key="1">
    <citation type="journal article" date="2012" name="J. Bacteriol.">
        <title>Genome sequence of cold-adapted Pseudomonas mandelii strain JR-1.</title>
        <authorList>
            <person name="Jang S.H."/>
            <person name="Kim J."/>
            <person name="Kim J."/>
            <person name="Hong S."/>
            <person name="Lee C."/>
        </authorList>
    </citation>
    <scope>NUCLEOTIDE SEQUENCE [LARGE SCALE GENOMIC DNA]</scope>
    <source>
        <strain evidence="1 2">JR-1</strain>
    </source>
</reference>
<proteinExistence type="predicted"/>
<dbReference type="AlphaFoldDB" id="A0A024EJR2"/>
<accession>A0A024EJR2</accession>
<organism evidence="1 2">
    <name type="scientific">Pseudomonas mandelii JR-1</name>
    <dbReference type="NCBI Taxonomy" id="1147786"/>
    <lineage>
        <taxon>Bacteria</taxon>
        <taxon>Pseudomonadati</taxon>
        <taxon>Pseudomonadota</taxon>
        <taxon>Gammaproteobacteria</taxon>
        <taxon>Pseudomonadales</taxon>
        <taxon>Pseudomonadaceae</taxon>
        <taxon>Pseudomonas</taxon>
    </lineage>
</organism>
<dbReference type="Proteomes" id="UP000026913">
    <property type="component" value="Chromosome"/>
</dbReference>
<dbReference type="KEGG" id="pman:OU5_5983"/>
<name>A0A024EJR2_9PSED</name>
<evidence type="ECO:0000313" key="1">
    <source>
        <dbReference type="EMBL" id="AHZ73062.1"/>
    </source>
</evidence>
<dbReference type="HOGENOM" id="CLU_2510147_0_0_6"/>
<protein>
    <submittedName>
        <fullName evidence="1">Uncharacterized protein</fullName>
    </submittedName>
</protein>
<gene>
    <name evidence="1" type="ORF">OU5_5983</name>
</gene>
<evidence type="ECO:0000313" key="2">
    <source>
        <dbReference type="Proteomes" id="UP000026913"/>
    </source>
</evidence>
<dbReference type="EMBL" id="CP005960">
    <property type="protein sequence ID" value="AHZ73062.1"/>
    <property type="molecule type" value="Genomic_DNA"/>
</dbReference>